<keyword evidence="2" id="KW-0645">Protease</keyword>
<dbReference type="SUPFAM" id="SSF53163">
    <property type="entry name" value="HybD-like"/>
    <property type="match status" value="1"/>
</dbReference>
<protein>
    <recommendedName>
        <fullName evidence="7">Hydrogenase maturation protease</fullName>
    </recommendedName>
</protein>
<dbReference type="PANTHER" id="PTHR30302:SF1">
    <property type="entry name" value="HYDROGENASE 2 MATURATION PROTEASE"/>
    <property type="match status" value="1"/>
</dbReference>
<evidence type="ECO:0000256" key="1">
    <source>
        <dbReference type="ARBA" id="ARBA00006814"/>
    </source>
</evidence>
<organism evidence="5 6">
    <name type="scientific">Chitiniphilus shinanonensis</name>
    <dbReference type="NCBI Taxonomy" id="553088"/>
    <lineage>
        <taxon>Bacteria</taxon>
        <taxon>Pseudomonadati</taxon>
        <taxon>Pseudomonadota</taxon>
        <taxon>Betaproteobacteria</taxon>
        <taxon>Neisseriales</taxon>
        <taxon>Chitinibacteraceae</taxon>
        <taxon>Chitiniphilus</taxon>
    </lineage>
</organism>
<name>A0ABQ6BX29_9NEIS</name>
<dbReference type="Gene3D" id="3.40.50.1450">
    <property type="entry name" value="HybD-like"/>
    <property type="match status" value="1"/>
</dbReference>
<comment type="similarity">
    <text evidence="1">Belongs to the peptidase A31 family.</text>
</comment>
<evidence type="ECO:0000256" key="2">
    <source>
        <dbReference type="ARBA" id="ARBA00022670"/>
    </source>
</evidence>
<dbReference type="Proteomes" id="UP001156836">
    <property type="component" value="Unassembled WGS sequence"/>
</dbReference>
<dbReference type="InterPro" id="IPR000671">
    <property type="entry name" value="Peptidase_A31"/>
</dbReference>
<dbReference type="NCBIfam" id="TIGR00072">
    <property type="entry name" value="hydrog_prot"/>
    <property type="match status" value="1"/>
</dbReference>
<gene>
    <name evidence="5" type="ORF">GCM10007860_22010</name>
</gene>
<dbReference type="InterPro" id="IPR023430">
    <property type="entry name" value="Pept_HybD-like_dom_sf"/>
</dbReference>
<evidence type="ECO:0000256" key="4">
    <source>
        <dbReference type="ARBA" id="ARBA00022801"/>
    </source>
</evidence>
<accession>A0ABQ6BX29</accession>
<evidence type="ECO:0008006" key="7">
    <source>
        <dbReference type="Google" id="ProtNLM"/>
    </source>
</evidence>
<keyword evidence="6" id="KW-1185">Reference proteome</keyword>
<evidence type="ECO:0000313" key="6">
    <source>
        <dbReference type="Proteomes" id="UP001156836"/>
    </source>
</evidence>
<evidence type="ECO:0000313" key="5">
    <source>
        <dbReference type="EMBL" id="GLS05051.1"/>
    </source>
</evidence>
<comment type="caution">
    <text evidence="5">The sequence shown here is derived from an EMBL/GenBank/DDBJ whole genome shotgun (WGS) entry which is preliminary data.</text>
</comment>
<keyword evidence="4" id="KW-0378">Hydrolase</keyword>
<sequence length="162" mass="16790">MSLAQDLTRILSRPTCIVGVGNTLRSDDAVGPFIAGRLQTELPPADGHVVVDAEDVIENHVFRIADSEVANVLVIDAVQGTGGAPGSLVLGELAELEVGGGYSTHKLALSMAASVLAQHGKTVYLLGIAAENIDFGMAMSKDILDSAETVIDLVIGRVGRSN</sequence>
<reference evidence="6" key="1">
    <citation type="journal article" date="2019" name="Int. J. Syst. Evol. Microbiol.">
        <title>The Global Catalogue of Microorganisms (GCM) 10K type strain sequencing project: providing services to taxonomists for standard genome sequencing and annotation.</title>
        <authorList>
            <consortium name="The Broad Institute Genomics Platform"/>
            <consortium name="The Broad Institute Genome Sequencing Center for Infectious Disease"/>
            <person name="Wu L."/>
            <person name="Ma J."/>
        </authorList>
    </citation>
    <scope>NUCLEOTIDE SEQUENCE [LARGE SCALE GENOMIC DNA]</scope>
    <source>
        <strain evidence="6">NBRC 104970</strain>
    </source>
</reference>
<dbReference type="RefSeq" id="WP_018749463.1">
    <property type="nucleotide sequence ID" value="NZ_BSOZ01000033.1"/>
</dbReference>
<evidence type="ECO:0000256" key="3">
    <source>
        <dbReference type="ARBA" id="ARBA00022750"/>
    </source>
</evidence>
<dbReference type="PANTHER" id="PTHR30302">
    <property type="entry name" value="HYDROGENASE 1 MATURATION PROTEASE"/>
    <property type="match status" value="1"/>
</dbReference>
<keyword evidence="3" id="KW-0064">Aspartyl protease</keyword>
<proteinExistence type="inferred from homology"/>
<dbReference type="EMBL" id="BSOZ01000033">
    <property type="protein sequence ID" value="GLS05051.1"/>
    <property type="molecule type" value="Genomic_DNA"/>
</dbReference>